<proteinExistence type="predicted"/>
<dbReference type="AlphaFoldDB" id="A0A0K0Y8G9"/>
<dbReference type="InterPro" id="IPR014710">
    <property type="entry name" value="RmlC-like_jellyroll"/>
</dbReference>
<dbReference type="RefSeq" id="WP_200802545.1">
    <property type="nucleotide sequence ID" value="NZ_CP012160.1"/>
</dbReference>
<reference evidence="2 3" key="1">
    <citation type="journal article" date="2015" name="Genome Announc.">
        <title>Closed Genome Sequence of Octadecabacter temperatus SB1, the First Mesophilic Species of the Genus Octadecabacter.</title>
        <authorList>
            <person name="Voget S."/>
            <person name="Billerbeck S."/>
            <person name="Simon M."/>
            <person name="Daniel R."/>
        </authorList>
    </citation>
    <scope>NUCLEOTIDE SEQUENCE [LARGE SCALE GENOMIC DNA]</scope>
    <source>
        <strain evidence="2 3">SB1</strain>
    </source>
</reference>
<sequence length="146" mass="15759">MMTSQTPESTQKDATGTIVLYEEITPFARGDKVETRLMVGRRTDPQAPFTTGTTVFPAGSAAPLHTHNCAEQVTILSGEAEAMVGGEVMTLGALDTSFVPANVPHYFRNIGDGPLSILWIYGAREVTRTFTETGETVAHMSPRDQV</sequence>
<dbReference type="STRING" id="1458307.OSB_26720"/>
<dbReference type="Pfam" id="PF07883">
    <property type="entry name" value="Cupin_2"/>
    <property type="match status" value="1"/>
</dbReference>
<evidence type="ECO:0000313" key="2">
    <source>
        <dbReference type="EMBL" id="AKS47196.1"/>
    </source>
</evidence>
<accession>A0A0K0Y8G9</accession>
<dbReference type="GO" id="GO:0046872">
    <property type="term" value="F:metal ion binding"/>
    <property type="evidence" value="ECO:0007669"/>
    <property type="project" value="UniProtKB-KW"/>
</dbReference>
<dbReference type="PANTHER" id="PTHR35848:SF6">
    <property type="entry name" value="CUPIN TYPE-2 DOMAIN-CONTAINING PROTEIN"/>
    <property type="match status" value="1"/>
</dbReference>
<dbReference type="Proteomes" id="UP000067444">
    <property type="component" value="Chromosome"/>
</dbReference>
<dbReference type="InterPro" id="IPR011051">
    <property type="entry name" value="RmlC_Cupin_sf"/>
</dbReference>
<dbReference type="PANTHER" id="PTHR35848">
    <property type="entry name" value="OXALATE-BINDING PROTEIN"/>
    <property type="match status" value="1"/>
</dbReference>
<name>A0A0K0Y8G9_9RHOB</name>
<gene>
    <name evidence="2" type="ORF">OSB_26720</name>
</gene>
<dbReference type="SUPFAM" id="SSF51182">
    <property type="entry name" value="RmlC-like cupins"/>
    <property type="match status" value="1"/>
</dbReference>
<evidence type="ECO:0000313" key="3">
    <source>
        <dbReference type="Proteomes" id="UP000067444"/>
    </source>
</evidence>
<dbReference type="PATRIC" id="fig|1458307.3.peg.2705"/>
<dbReference type="InterPro" id="IPR051610">
    <property type="entry name" value="GPI/OXD"/>
</dbReference>
<dbReference type="EMBL" id="CP012160">
    <property type="protein sequence ID" value="AKS47196.1"/>
    <property type="molecule type" value="Genomic_DNA"/>
</dbReference>
<dbReference type="InterPro" id="IPR013096">
    <property type="entry name" value="Cupin_2"/>
</dbReference>
<dbReference type="KEGG" id="otm:OSB_26720"/>
<dbReference type="Gene3D" id="2.60.120.10">
    <property type="entry name" value="Jelly Rolls"/>
    <property type="match status" value="1"/>
</dbReference>
<organism evidence="2 3">
    <name type="scientific">Octadecabacter temperatus</name>
    <dbReference type="NCBI Taxonomy" id="1458307"/>
    <lineage>
        <taxon>Bacteria</taxon>
        <taxon>Pseudomonadati</taxon>
        <taxon>Pseudomonadota</taxon>
        <taxon>Alphaproteobacteria</taxon>
        <taxon>Rhodobacterales</taxon>
        <taxon>Roseobacteraceae</taxon>
        <taxon>Octadecabacter</taxon>
    </lineage>
</organism>
<protein>
    <submittedName>
        <fullName evidence="2">Cupin domain protein</fullName>
    </submittedName>
</protein>
<evidence type="ECO:0000256" key="1">
    <source>
        <dbReference type="ARBA" id="ARBA00022723"/>
    </source>
</evidence>
<keyword evidence="3" id="KW-1185">Reference proteome</keyword>
<keyword evidence="1" id="KW-0479">Metal-binding</keyword>